<protein>
    <submittedName>
        <fullName evidence="2">Uncharacterized protein</fullName>
    </submittedName>
</protein>
<evidence type="ECO:0000313" key="2">
    <source>
        <dbReference type="EMBL" id="KAK3098043.1"/>
    </source>
</evidence>
<sequence length="407" mass="46502">MDYREKMTDGFRHSSQSRGTIEVKELLYRDKRRENKTRDNASLKLYQYPEKFSHPGSYNFKKSTHSNRYPPDTIRSSTTKESEEGYIPESSLTTSSTGITRTTQTSYTSSEVRRKGASVNTLSTKTSSSYPTYTTSYTQDADSYTYSTKTTESSTYTSDDSDNSFDSGEHERALIIPFSDHAVAMYKKPREVQNRQMRPYSSESQTYSSEGRTYSSGSLSGSVSVGTSASGRYEKKELFDFIDEDGNFLNMRDNPLLLHYQSQPRSVGTEVHTHLKMHRLEPMHNLVKVRNVSTQTPTKYRPLKLKKNRYKFVNRDYKKGPRDPTLTDNDRCSDEELEIVEVQEPSQDDDLVEATINGPGSNHGLAEPEGRGAELIYHMDLVKRTKDQTREIDYGPKRKLIIPPTVC</sequence>
<reference evidence="2" key="1">
    <citation type="submission" date="2019-08" db="EMBL/GenBank/DDBJ databases">
        <title>The improved chromosome-level genome for the pearl oyster Pinctada fucata martensii using PacBio sequencing and Hi-C.</title>
        <authorList>
            <person name="Zheng Z."/>
        </authorList>
    </citation>
    <scope>NUCLEOTIDE SEQUENCE</scope>
    <source>
        <strain evidence="2">ZZ-2019</strain>
        <tissue evidence="2">Adductor muscle</tissue>
    </source>
</reference>
<feature type="region of interest" description="Disordered" evidence="1">
    <location>
        <begin position="190"/>
        <end position="227"/>
    </location>
</feature>
<keyword evidence="3" id="KW-1185">Reference proteome</keyword>
<evidence type="ECO:0000256" key="1">
    <source>
        <dbReference type="SAM" id="MobiDB-lite"/>
    </source>
</evidence>
<feature type="compositionally biased region" description="Low complexity" evidence="1">
    <location>
        <begin position="121"/>
        <end position="158"/>
    </location>
</feature>
<organism evidence="2 3">
    <name type="scientific">Pinctada imbricata</name>
    <name type="common">Atlantic pearl-oyster</name>
    <name type="synonym">Pinctada martensii</name>
    <dbReference type="NCBI Taxonomy" id="66713"/>
    <lineage>
        <taxon>Eukaryota</taxon>
        <taxon>Metazoa</taxon>
        <taxon>Spiralia</taxon>
        <taxon>Lophotrochozoa</taxon>
        <taxon>Mollusca</taxon>
        <taxon>Bivalvia</taxon>
        <taxon>Autobranchia</taxon>
        <taxon>Pteriomorphia</taxon>
        <taxon>Pterioida</taxon>
        <taxon>Pterioidea</taxon>
        <taxon>Pteriidae</taxon>
        <taxon>Pinctada</taxon>
    </lineage>
</organism>
<dbReference type="EMBL" id="VSWD01000007">
    <property type="protein sequence ID" value="KAK3098043.1"/>
    <property type="molecule type" value="Genomic_DNA"/>
</dbReference>
<dbReference type="AlphaFoldDB" id="A0AA88YF91"/>
<name>A0AA88YF91_PINIB</name>
<feature type="compositionally biased region" description="Basic and acidic residues" evidence="1">
    <location>
        <begin position="21"/>
        <end position="41"/>
    </location>
</feature>
<feature type="compositionally biased region" description="Polar residues" evidence="1">
    <location>
        <begin position="194"/>
        <end position="214"/>
    </location>
</feature>
<feature type="compositionally biased region" description="Low complexity" evidence="1">
    <location>
        <begin position="90"/>
        <end position="110"/>
    </location>
</feature>
<evidence type="ECO:0000313" key="3">
    <source>
        <dbReference type="Proteomes" id="UP001186944"/>
    </source>
</evidence>
<feature type="compositionally biased region" description="Low complexity" evidence="1">
    <location>
        <begin position="215"/>
        <end position="227"/>
    </location>
</feature>
<comment type="caution">
    <text evidence="2">The sequence shown here is derived from an EMBL/GenBank/DDBJ whole genome shotgun (WGS) entry which is preliminary data.</text>
</comment>
<proteinExistence type="predicted"/>
<feature type="region of interest" description="Disordered" evidence="1">
    <location>
        <begin position="1"/>
        <end position="168"/>
    </location>
</feature>
<accession>A0AA88YF91</accession>
<gene>
    <name evidence="2" type="ORF">FSP39_015552</name>
</gene>
<dbReference type="Proteomes" id="UP001186944">
    <property type="component" value="Unassembled WGS sequence"/>
</dbReference>
<feature type="compositionally biased region" description="Basic and acidic residues" evidence="1">
    <location>
        <begin position="1"/>
        <end position="12"/>
    </location>
</feature>